<dbReference type="Pfam" id="PF06439">
    <property type="entry name" value="3keto-disac_hyd"/>
    <property type="match status" value="1"/>
</dbReference>
<name>A0A518G6S8_9BACT</name>
<evidence type="ECO:0000256" key="1">
    <source>
        <dbReference type="SAM" id="SignalP"/>
    </source>
</evidence>
<feature type="signal peptide" evidence="1">
    <location>
        <begin position="1"/>
        <end position="21"/>
    </location>
</feature>
<dbReference type="EMBL" id="CP036298">
    <property type="protein sequence ID" value="QDV24285.1"/>
    <property type="molecule type" value="Genomic_DNA"/>
</dbReference>
<evidence type="ECO:0000313" key="4">
    <source>
        <dbReference type="Proteomes" id="UP000318017"/>
    </source>
</evidence>
<dbReference type="Gene3D" id="2.60.120.560">
    <property type="entry name" value="Exo-inulinase, domain 1"/>
    <property type="match status" value="1"/>
</dbReference>
<dbReference type="OrthoDB" id="272468at2"/>
<keyword evidence="4" id="KW-1185">Reference proteome</keyword>
<feature type="domain" description="3-keto-alpha-glucoside-1,2-lyase/3-keto-2-hydroxy-glucal hydratase" evidence="2">
    <location>
        <begin position="39"/>
        <end position="248"/>
    </location>
</feature>
<evidence type="ECO:0000313" key="3">
    <source>
        <dbReference type="EMBL" id="QDV24285.1"/>
    </source>
</evidence>
<feature type="chain" id="PRO_5022152115" description="3-keto-alpha-glucoside-1,2-lyase/3-keto-2-hydroxy-glucal hydratase domain-containing protein" evidence="1">
    <location>
        <begin position="22"/>
        <end position="251"/>
    </location>
</feature>
<sequence length="251" mass="28066" precursor="true">MLRIFGTFALLMVMPAACVLAQETPVQETVHAPAESEGMKALFNGENLEGWDGDTTLWQVKDGVIHGQTTPENKASGNTFLIWQGGDLKDFELRLSYRCSRENNSGIQYRSKHITDGKVSNKWVVRGYQHEIRNSNKLPDVSGFIYGEGLGRGRICLVGEKAVAKSAKERDITDQLIDQAGIEKLIKLDAWNDVVIVAKGNRIQHYLNDRLILDFTDGEDLALRSGVLALQIHAGVPMWTEFKNIRVKELN</sequence>
<evidence type="ECO:0000259" key="2">
    <source>
        <dbReference type="Pfam" id="PF06439"/>
    </source>
</evidence>
<keyword evidence="1" id="KW-0732">Signal</keyword>
<protein>
    <recommendedName>
        <fullName evidence="2">3-keto-alpha-glucoside-1,2-lyase/3-keto-2-hydroxy-glucal hydratase domain-containing protein</fullName>
    </recommendedName>
</protein>
<dbReference type="GO" id="GO:0016787">
    <property type="term" value="F:hydrolase activity"/>
    <property type="evidence" value="ECO:0007669"/>
    <property type="project" value="InterPro"/>
</dbReference>
<dbReference type="AlphaFoldDB" id="A0A518G6S8"/>
<accession>A0A518G6S8</accession>
<gene>
    <name evidence="3" type="ORF">Q31a_26000</name>
</gene>
<dbReference type="Proteomes" id="UP000318017">
    <property type="component" value="Chromosome"/>
</dbReference>
<dbReference type="InterPro" id="IPR010496">
    <property type="entry name" value="AL/BT2_dom"/>
</dbReference>
<dbReference type="KEGG" id="ahel:Q31a_26000"/>
<reference evidence="3 4" key="1">
    <citation type="submission" date="2019-02" db="EMBL/GenBank/DDBJ databases">
        <title>Deep-cultivation of Planctomycetes and their phenomic and genomic characterization uncovers novel biology.</title>
        <authorList>
            <person name="Wiegand S."/>
            <person name="Jogler M."/>
            <person name="Boedeker C."/>
            <person name="Pinto D."/>
            <person name="Vollmers J."/>
            <person name="Rivas-Marin E."/>
            <person name="Kohn T."/>
            <person name="Peeters S.H."/>
            <person name="Heuer A."/>
            <person name="Rast P."/>
            <person name="Oberbeckmann S."/>
            <person name="Bunk B."/>
            <person name="Jeske O."/>
            <person name="Meyerdierks A."/>
            <person name="Storesund J.E."/>
            <person name="Kallscheuer N."/>
            <person name="Luecker S."/>
            <person name="Lage O.M."/>
            <person name="Pohl T."/>
            <person name="Merkel B.J."/>
            <person name="Hornburger P."/>
            <person name="Mueller R.-W."/>
            <person name="Bruemmer F."/>
            <person name="Labrenz M."/>
            <person name="Spormann A.M."/>
            <person name="Op den Camp H."/>
            <person name="Overmann J."/>
            <person name="Amann R."/>
            <person name="Jetten M.S.M."/>
            <person name="Mascher T."/>
            <person name="Medema M.H."/>
            <person name="Devos D.P."/>
            <person name="Kaster A.-K."/>
            <person name="Ovreas L."/>
            <person name="Rohde M."/>
            <person name="Galperin M.Y."/>
            <person name="Jogler C."/>
        </authorList>
    </citation>
    <scope>NUCLEOTIDE SEQUENCE [LARGE SCALE GENOMIC DNA]</scope>
    <source>
        <strain evidence="3 4">Q31a</strain>
    </source>
</reference>
<organism evidence="3 4">
    <name type="scientific">Aureliella helgolandensis</name>
    <dbReference type="NCBI Taxonomy" id="2527968"/>
    <lineage>
        <taxon>Bacteria</taxon>
        <taxon>Pseudomonadati</taxon>
        <taxon>Planctomycetota</taxon>
        <taxon>Planctomycetia</taxon>
        <taxon>Pirellulales</taxon>
        <taxon>Pirellulaceae</taxon>
        <taxon>Aureliella</taxon>
    </lineage>
</organism>
<proteinExistence type="predicted"/>
<dbReference type="RefSeq" id="WP_145077806.1">
    <property type="nucleotide sequence ID" value="NZ_CP036298.1"/>
</dbReference>